<evidence type="ECO:0000256" key="1">
    <source>
        <dbReference type="SAM" id="Phobius"/>
    </source>
</evidence>
<feature type="transmembrane region" description="Helical" evidence="1">
    <location>
        <begin position="20"/>
        <end position="45"/>
    </location>
</feature>
<dbReference type="EMBL" id="CP051128">
    <property type="protein sequence ID" value="QIZ10787.1"/>
    <property type="molecule type" value="Genomic_DNA"/>
</dbReference>
<reference evidence="2 3" key="2">
    <citation type="submission" date="2020-04" db="EMBL/GenBank/DDBJ databases">
        <authorList>
            <person name="Fomenkov A."/>
            <person name="Anton B.P."/>
            <person name="Roberts R.J."/>
        </authorList>
    </citation>
    <scope>NUCLEOTIDE SEQUENCE [LARGE SCALE GENOMIC DNA]</scope>
    <source>
        <strain evidence="2 3">S2</strain>
    </source>
</reference>
<feature type="transmembrane region" description="Helical" evidence="1">
    <location>
        <begin position="99"/>
        <end position="129"/>
    </location>
</feature>
<feature type="transmembrane region" description="Helical" evidence="1">
    <location>
        <begin position="74"/>
        <end position="93"/>
    </location>
</feature>
<name>A0A6H1PBN0_PRIMG</name>
<dbReference type="AlphaFoldDB" id="A0A6H1PBN0"/>
<keyword evidence="1" id="KW-0472">Membrane</keyword>
<keyword evidence="1" id="KW-0812">Transmembrane</keyword>
<dbReference type="InterPro" id="IPR006938">
    <property type="entry name" value="DUF624"/>
</dbReference>
<sequence>MGKLFTFCEWIMRLAYVNLLWFFFSLAGLVLLGIMPATVALFTIVRKWQLKETDLHIWKTFLSVYRQEFKKSNGLGICIGLSGAFIIFDFLYLRTVGGALQFALFIPLLMITGFYVLTLVYIFPVYVHFELKTLDYIKNAFFLSVLNFHMTVLMLAASAAIIFLNLYQTSFIPFFSAATIAWILMFGGNYCFNRVGARH</sequence>
<evidence type="ECO:0000313" key="3">
    <source>
        <dbReference type="Proteomes" id="UP000501868"/>
    </source>
</evidence>
<protein>
    <submittedName>
        <fullName evidence="2">YesL family protein</fullName>
    </submittedName>
</protein>
<dbReference type="Proteomes" id="UP000501868">
    <property type="component" value="Chromosome"/>
</dbReference>
<proteinExistence type="predicted"/>
<feature type="transmembrane region" description="Helical" evidence="1">
    <location>
        <begin position="141"/>
        <end position="164"/>
    </location>
</feature>
<feature type="transmembrane region" description="Helical" evidence="1">
    <location>
        <begin position="170"/>
        <end position="192"/>
    </location>
</feature>
<dbReference type="Pfam" id="PF04854">
    <property type="entry name" value="DUF624"/>
    <property type="match status" value="1"/>
</dbReference>
<organism evidence="2 3">
    <name type="scientific">Priestia megaterium</name>
    <name type="common">Bacillus megaterium</name>
    <dbReference type="NCBI Taxonomy" id="1404"/>
    <lineage>
        <taxon>Bacteria</taxon>
        <taxon>Bacillati</taxon>
        <taxon>Bacillota</taxon>
        <taxon>Bacilli</taxon>
        <taxon>Bacillales</taxon>
        <taxon>Bacillaceae</taxon>
        <taxon>Priestia</taxon>
    </lineage>
</organism>
<evidence type="ECO:0000313" key="2">
    <source>
        <dbReference type="EMBL" id="QIZ10787.1"/>
    </source>
</evidence>
<keyword evidence="1" id="KW-1133">Transmembrane helix</keyword>
<reference evidence="2 3" key="1">
    <citation type="submission" date="2020-04" db="EMBL/GenBank/DDBJ databases">
        <title>Genome-Wide Identification of 5-Methylcytosine Sites in Bacterial Genomes By High-Throughput Sequencing of MspJI Restriction Fragments.</title>
        <authorList>
            <person name="Wu V."/>
        </authorList>
    </citation>
    <scope>NUCLEOTIDE SEQUENCE [LARGE SCALE GENOMIC DNA]</scope>
    <source>
        <strain evidence="2 3">S2</strain>
    </source>
</reference>
<gene>
    <name evidence="2" type="ORF">HFZ78_05680</name>
</gene>
<accession>A0A6H1PBN0</accession>